<dbReference type="InterPro" id="IPR003018">
    <property type="entry name" value="GAF"/>
</dbReference>
<dbReference type="Proteomes" id="UP001576774">
    <property type="component" value="Unassembled WGS sequence"/>
</dbReference>
<proteinExistence type="predicted"/>
<dbReference type="Gene3D" id="3.30.450.40">
    <property type="match status" value="1"/>
</dbReference>
<dbReference type="EMBL" id="JBHFNQ010000016">
    <property type="protein sequence ID" value="MFB2875659.1"/>
    <property type="molecule type" value="Genomic_DNA"/>
</dbReference>
<gene>
    <name evidence="3" type="ORF">ACE1CC_02085</name>
</gene>
<dbReference type="InterPro" id="IPR029016">
    <property type="entry name" value="GAF-like_dom_sf"/>
</dbReference>
<dbReference type="Pfam" id="PF00990">
    <property type="entry name" value="GGDEF"/>
    <property type="match status" value="1"/>
</dbReference>
<dbReference type="PANTHER" id="PTHR46663:SF2">
    <property type="entry name" value="GGDEF DOMAIN-CONTAINING PROTEIN"/>
    <property type="match status" value="1"/>
</dbReference>
<dbReference type="InterPro" id="IPR052163">
    <property type="entry name" value="DGC-Regulatory_Protein"/>
</dbReference>
<dbReference type="Gene3D" id="3.30.70.270">
    <property type="match status" value="1"/>
</dbReference>
<feature type="coiled-coil region" evidence="1">
    <location>
        <begin position="195"/>
        <end position="236"/>
    </location>
</feature>
<sequence>MAKLTAQSEKEKVVVSLQSETGNGVVISTDNADTTIKYNRAMEQLILVVQELSLARNLETIMAIVRVAARFLTDADGASFILRDQDQCFYADEDSIAPLWKGQRFPMKICLGGWTMRNRQPAIISDIYGDERIPYVAYQPTFVRSLAMVPIRTLDPIGAIGVYWANLHQPTIQEVKLLQALADTTAVAMENVQVYSELEARVRQRTAELEAVNTKLLQEVQERQQAEAQVRQLSLTDELTNLHNRRGFFVLAEQQLKVAHRLNSHYCLLFIDLDGLKQINDKLGHEMGDRAIVDAARIFQKSCREADILARLGGDEFVIFATSDLDDVGKICDRLQANVALFNQNSDRPYQLSMSIGVQCCLPKDNVSLETLLAQADELMYTQKRKKRVAHS</sequence>
<evidence type="ECO:0000313" key="3">
    <source>
        <dbReference type="EMBL" id="MFB2875659.1"/>
    </source>
</evidence>
<comment type="caution">
    <text evidence="3">The sequence shown here is derived from an EMBL/GenBank/DDBJ whole genome shotgun (WGS) entry which is preliminary data.</text>
</comment>
<keyword evidence="1" id="KW-0175">Coiled coil</keyword>
<dbReference type="Pfam" id="PF13185">
    <property type="entry name" value="GAF_2"/>
    <property type="match status" value="1"/>
</dbReference>
<dbReference type="SUPFAM" id="SSF55073">
    <property type="entry name" value="Nucleotide cyclase"/>
    <property type="match status" value="1"/>
</dbReference>
<dbReference type="InterPro" id="IPR000160">
    <property type="entry name" value="GGDEF_dom"/>
</dbReference>
<dbReference type="SUPFAM" id="SSF55781">
    <property type="entry name" value="GAF domain-like"/>
    <property type="match status" value="1"/>
</dbReference>
<dbReference type="PROSITE" id="PS50887">
    <property type="entry name" value="GGDEF"/>
    <property type="match status" value="1"/>
</dbReference>
<evidence type="ECO:0000259" key="2">
    <source>
        <dbReference type="PROSITE" id="PS50887"/>
    </source>
</evidence>
<dbReference type="CDD" id="cd01949">
    <property type="entry name" value="GGDEF"/>
    <property type="match status" value="1"/>
</dbReference>
<dbReference type="RefSeq" id="WP_413268816.1">
    <property type="nucleotide sequence ID" value="NZ_JBHFNQ010000016.1"/>
</dbReference>
<dbReference type="SMART" id="SM00267">
    <property type="entry name" value="GGDEF"/>
    <property type="match status" value="1"/>
</dbReference>
<dbReference type="NCBIfam" id="TIGR00254">
    <property type="entry name" value="GGDEF"/>
    <property type="match status" value="1"/>
</dbReference>
<dbReference type="InterPro" id="IPR043128">
    <property type="entry name" value="Rev_trsase/Diguanyl_cyclase"/>
</dbReference>
<evidence type="ECO:0000256" key="1">
    <source>
        <dbReference type="SAM" id="Coils"/>
    </source>
</evidence>
<feature type="domain" description="GGDEF" evidence="2">
    <location>
        <begin position="264"/>
        <end position="392"/>
    </location>
</feature>
<dbReference type="SMART" id="SM00065">
    <property type="entry name" value="GAF"/>
    <property type="match status" value="1"/>
</dbReference>
<organism evidence="3 4">
    <name type="scientific">Floridaenema aerugineum BLCC-F46</name>
    <dbReference type="NCBI Taxonomy" id="3153654"/>
    <lineage>
        <taxon>Bacteria</taxon>
        <taxon>Bacillati</taxon>
        <taxon>Cyanobacteriota</taxon>
        <taxon>Cyanophyceae</taxon>
        <taxon>Oscillatoriophycideae</taxon>
        <taxon>Aerosakkonematales</taxon>
        <taxon>Aerosakkonemataceae</taxon>
        <taxon>Floridanema</taxon>
        <taxon>Floridanema aerugineum</taxon>
    </lineage>
</organism>
<reference evidence="3 4" key="1">
    <citation type="submission" date="2024-09" db="EMBL/GenBank/DDBJ databases">
        <title>Floridaenema gen nov. (Aerosakkonemataceae, Aerosakkonematales ord. nov., Cyanobacteria) from benthic tropical and subtropical fresh waters, with the description of four new species.</title>
        <authorList>
            <person name="Moretto J.A."/>
            <person name="Berthold D.E."/>
            <person name="Lefler F.W."/>
            <person name="Huang I.-S."/>
            <person name="Laughinghouse H. IV."/>
        </authorList>
    </citation>
    <scope>NUCLEOTIDE SEQUENCE [LARGE SCALE GENOMIC DNA]</scope>
    <source>
        <strain evidence="3 4">BLCC-F46</strain>
    </source>
</reference>
<name>A0ABV4WYR1_9CYAN</name>
<dbReference type="InterPro" id="IPR029787">
    <property type="entry name" value="Nucleotide_cyclase"/>
</dbReference>
<dbReference type="PANTHER" id="PTHR46663">
    <property type="entry name" value="DIGUANYLATE CYCLASE DGCT-RELATED"/>
    <property type="match status" value="1"/>
</dbReference>
<evidence type="ECO:0000313" key="4">
    <source>
        <dbReference type="Proteomes" id="UP001576774"/>
    </source>
</evidence>
<protein>
    <submittedName>
        <fullName evidence="3">GGDEF domain-containing protein</fullName>
    </submittedName>
</protein>
<keyword evidence="4" id="KW-1185">Reference proteome</keyword>
<accession>A0ABV4WYR1</accession>